<dbReference type="EMBL" id="UINC01121987">
    <property type="protein sequence ID" value="SVC97518.1"/>
    <property type="molecule type" value="Genomic_DNA"/>
</dbReference>
<organism evidence="1">
    <name type="scientific">marine metagenome</name>
    <dbReference type="NCBI Taxonomy" id="408172"/>
    <lineage>
        <taxon>unclassified sequences</taxon>
        <taxon>metagenomes</taxon>
        <taxon>ecological metagenomes</taxon>
    </lineage>
</organism>
<feature type="non-terminal residue" evidence="1">
    <location>
        <position position="1"/>
    </location>
</feature>
<sequence>VKVSVLCFDLSSNSFGRAWLLAKSLSKFYDVEIAGPSRRDGIWSPMEQTTIP</sequence>
<name>A0A382RKK4_9ZZZZ</name>
<gene>
    <name evidence="1" type="ORF">METZ01_LOCUS350372</name>
</gene>
<proteinExistence type="predicted"/>
<reference evidence="1" key="1">
    <citation type="submission" date="2018-05" db="EMBL/GenBank/DDBJ databases">
        <authorList>
            <person name="Lanie J.A."/>
            <person name="Ng W.-L."/>
            <person name="Kazmierczak K.M."/>
            <person name="Andrzejewski T.M."/>
            <person name="Davidsen T.M."/>
            <person name="Wayne K.J."/>
            <person name="Tettelin H."/>
            <person name="Glass J.I."/>
            <person name="Rusch D."/>
            <person name="Podicherti R."/>
            <person name="Tsui H.-C.T."/>
            <person name="Winkler M.E."/>
        </authorList>
    </citation>
    <scope>NUCLEOTIDE SEQUENCE</scope>
</reference>
<dbReference type="AlphaFoldDB" id="A0A382RKK4"/>
<feature type="non-terminal residue" evidence="1">
    <location>
        <position position="52"/>
    </location>
</feature>
<accession>A0A382RKK4</accession>
<evidence type="ECO:0000313" key="1">
    <source>
        <dbReference type="EMBL" id="SVC97518.1"/>
    </source>
</evidence>
<protein>
    <submittedName>
        <fullName evidence="1">Uncharacterized protein</fullName>
    </submittedName>
</protein>